<dbReference type="AlphaFoldDB" id="A0A1Y1CIG5"/>
<reference evidence="2" key="2">
    <citation type="journal article" date="2020" name="Antonie Van Leeuwenhoek">
        <title>Labilibaculum antarcticum sp. nov., a novel facultative anaerobic, psychrotorelant bacterium isolated from marine sediment of Antarctica.</title>
        <authorList>
            <person name="Watanabe M."/>
            <person name="Kojima H."/>
            <person name="Fukui M."/>
        </authorList>
    </citation>
    <scope>NUCLEOTIDE SEQUENCE [LARGE SCALE GENOMIC DNA]</scope>
    <source>
        <strain evidence="2">SPP2</strain>
    </source>
</reference>
<dbReference type="Proteomes" id="UP000218267">
    <property type="component" value="Chromosome"/>
</dbReference>
<reference evidence="1 2" key="1">
    <citation type="journal article" date="2018" name="Mar. Genomics">
        <title>Complete genome sequence of Marinifilaceae bacterium strain SPP2, isolated from the Antarctic marine sediment.</title>
        <authorList>
            <person name="Watanabe M."/>
            <person name="Kojima H."/>
            <person name="Fukui M."/>
        </authorList>
    </citation>
    <scope>NUCLEOTIDE SEQUENCE [LARGE SCALE GENOMIC DNA]</scope>
    <source>
        <strain evidence="1 2">SPP2</strain>
    </source>
</reference>
<gene>
    <name evidence="1" type="ORF">ALGA_1497</name>
</gene>
<evidence type="ECO:0000313" key="1">
    <source>
        <dbReference type="EMBL" id="BAX79873.1"/>
    </source>
</evidence>
<name>A0A1Y1CIG5_9BACT</name>
<sequence length="410" mass="45582">MEDIYKDVDALGIDNNVRSLDYALTDDDYSDIGGDPEKYGSFSIYDAAANYLPDFLAKKYPTLDLTSSVRVTYAFYQGGLNYIGDYLDYLENVAAISYELEPSDYALLGYGEHDNFDYKTPIATVLADFLLGKYPDAVDGDEKAIIYAYYDYGVTSNITEFWVFDGSVWAESNKVAPAIPDDVQLYELTSADYGSMGAPGNYNNFSESDAPESYLSTFLAVKFPYSVDGDKYIVVYKYYADRVTETKAKEYTLTDGVWLEYSSTVAKTDQYLKTANGWLFDPTILYTMVADDYQMIVDYVGANVGADYLDTYGTAEAYFGANSYYVEFNIAAGNYDASFATWQDAVKAGVNAYLPLKFPNAVAQVDGVDVNYVVTFAGYASGMVDYTITFKCTKSGPSPEFEYVEGPTQK</sequence>
<evidence type="ECO:0000313" key="2">
    <source>
        <dbReference type="Proteomes" id="UP000218267"/>
    </source>
</evidence>
<proteinExistence type="predicted"/>
<accession>A0A1Y1CIG5</accession>
<protein>
    <recommendedName>
        <fullName evidence="3">DUF5017 domain-containing protein</fullName>
    </recommendedName>
</protein>
<keyword evidence="2" id="KW-1185">Reference proteome</keyword>
<dbReference type="EMBL" id="AP018042">
    <property type="protein sequence ID" value="BAX79873.1"/>
    <property type="molecule type" value="Genomic_DNA"/>
</dbReference>
<dbReference type="KEGG" id="mbas:ALGA_1497"/>
<organism evidence="1 2">
    <name type="scientific">Labilibaculum antarcticum</name>
    <dbReference type="NCBI Taxonomy" id="1717717"/>
    <lineage>
        <taxon>Bacteria</taxon>
        <taxon>Pseudomonadati</taxon>
        <taxon>Bacteroidota</taxon>
        <taxon>Bacteroidia</taxon>
        <taxon>Marinilabiliales</taxon>
        <taxon>Marinifilaceae</taxon>
        <taxon>Labilibaculum</taxon>
    </lineage>
</organism>
<evidence type="ECO:0008006" key="3">
    <source>
        <dbReference type="Google" id="ProtNLM"/>
    </source>
</evidence>